<reference evidence="1 2" key="1">
    <citation type="submission" date="2021-08" db="EMBL/GenBank/DDBJ databases">
        <title>Draft Genome Sequence of Phanerochaete sordida strain YK-624.</title>
        <authorList>
            <person name="Mori T."/>
            <person name="Dohra H."/>
            <person name="Suzuki T."/>
            <person name="Kawagishi H."/>
            <person name="Hirai H."/>
        </authorList>
    </citation>
    <scope>NUCLEOTIDE SEQUENCE [LARGE SCALE GENOMIC DNA]</scope>
    <source>
        <strain evidence="1 2">YK-624</strain>
    </source>
</reference>
<evidence type="ECO:0000313" key="1">
    <source>
        <dbReference type="EMBL" id="GJE97006.1"/>
    </source>
</evidence>
<proteinExistence type="predicted"/>
<dbReference type="EMBL" id="BPQB01000066">
    <property type="protein sequence ID" value="GJE97006.1"/>
    <property type="molecule type" value="Genomic_DNA"/>
</dbReference>
<dbReference type="Proteomes" id="UP000703269">
    <property type="component" value="Unassembled WGS sequence"/>
</dbReference>
<comment type="caution">
    <text evidence="1">The sequence shown here is derived from an EMBL/GenBank/DDBJ whole genome shotgun (WGS) entry which is preliminary data.</text>
</comment>
<accession>A0A9P3GLL1</accession>
<gene>
    <name evidence="1" type="ORF">PsYK624_132160</name>
</gene>
<evidence type="ECO:0000313" key="2">
    <source>
        <dbReference type="Proteomes" id="UP000703269"/>
    </source>
</evidence>
<protein>
    <submittedName>
        <fullName evidence="1">Uncharacterized protein</fullName>
    </submittedName>
</protein>
<organism evidence="1 2">
    <name type="scientific">Phanerochaete sordida</name>
    <dbReference type="NCBI Taxonomy" id="48140"/>
    <lineage>
        <taxon>Eukaryota</taxon>
        <taxon>Fungi</taxon>
        <taxon>Dikarya</taxon>
        <taxon>Basidiomycota</taxon>
        <taxon>Agaricomycotina</taxon>
        <taxon>Agaricomycetes</taxon>
        <taxon>Polyporales</taxon>
        <taxon>Phanerochaetaceae</taxon>
        <taxon>Phanerochaete</taxon>
    </lineage>
</organism>
<name>A0A9P3GLL1_9APHY</name>
<keyword evidence="2" id="KW-1185">Reference proteome</keyword>
<dbReference type="AlphaFoldDB" id="A0A9P3GLL1"/>
<sequence>MSAGPTRHRGAPLVYLQDPPTCLKQDEHGHWQTGRPEWLCAVTAGLAAAYARVEATSASTGKAAWMIAAEPPLVIARRTGAVRRRVIREPDPDRGENEP</sequence>